<protein>
    <submittedName>
        <fullName evidence="3">Nitroreductase family deazaflavin-dependent oxidoreductase</fullName>
    </submittedName>
</protein>
<reference evidence="3 4" key="1">
    <citation type="submission" date="2019-01" db="EMBL/GenBank/DDBJ databases">
        <title>Ktedonosporobacter rubrisoli SCAWS-G2.</title>
        <authorList>
            <person name="Huang Y."/>
            <person name="Yan B."/>
        </authorList>
    </citation>
    <scope>NUCLEOTIDE SEQUENCE [LARGE SCALE GENOMIC DNA]</scope>
    <source>
        <strain evidence="3 4">SCAWS-G2</strain>
    </source>
</reference>
<comment type="similarity">
    <text evidence="1">Belongs to the F420H(2)-dependent quinone reductase family.</text>
</comment>
<dbReference type="GO" id="GO:0005886">
    <property type="term" value="C:plasma membrane"/>
    <property type="evidence" value="ECO:0007669"/>
    <property type="project" value="TreeGrafter"/>
</dbReference>
<proteinExistence type="inferred from homology"/>
<dbReference type="InterPro" id="IPR004378">
    <property type="entry name" value="F420H2_quin_Rdtase"/>
</dbReference>
<name>A0A4P6JL66_KTERU</name>
<evidence type="ECO:0000313" key="4">
    <source>
        <dbReference type="Proteomes" id="UP000290365"/>
    </source>
</evidence>
<dbReference type="PANTHER" id="PTHR39428">
    <property type="entry name" value="F420H(2)-DEPENDENT QUINONE REDUCTASE RV1261C"/>
    <property type="match status" value="1"/>
</dbReference>
<dbReference type="GO" id="GO:0016491">
    <property type="term" value="F:oxidoreductase activity"/>
    <property type="evidence" value="ECO:0007669"/>
    <property type="project" value="InterPro"/>
</dbReference>
<gene>
    <name evidence="3" type="ORF">EPA93_08090</name>
</gene>
<dbReference type="PANTHER" id="PTHR39428:SF1">
    <property type="entry name" value="F420H(2)-DEPENDENT QUINONE REDUCTASE RV1261C"/>
    <property type="match status" value="1"/>
</dbReference>
<dbReference type="AlphaFoldDB" id="A0A4P6JL66"/>
<dbReference type="NCBIfam" id="TIGR00026">
    <property type="entry name" value="hi_GC_TIGR00026"/>
    <property type="match status" value="1"/>
</dbReference>
<dbReference type="KEGG" id="kbs:EPA93_08090"/>
<sequence length="181" mass="20567">MAFGTYSLYHCRQRLQGLARGPHNYIAVKERKKHMPQTDQPLNQDVIKDFRENNGQISGTYPLSKPIKGIPLLLLHTKGAQSGLERVNPLAYLAEEKRLFVIASDAGGQKHPAWFRNALAHPQEVTVELGTETFAVRAKALEGEEREIFFQKMAAIFPVFLEYQQKAHPRLIPVVELIRQP</sequence>
<evidence type="ECO:0000256" key="1">
    <source>
        <dbReference type="ARBA" id="ARBA00008710"/>
    </source>
</evidence>
<dbReference type="Proteomes" id="UP000290365">
    <property type="component" value="Chromosome"/>
</dbReference>
<dbReference type="InterPro" id="IPR012349">
    <property type="entry name" value="Split_barrel_FMN-bd"/>
</dbReference>
<comment type="catalytic activity">
    <reaction evidence="2">
        <text>oxidized coenzyme F420-(gamma-L-Glu)(n) + a quinol + H(+) = reduced coenzyme F420-(gamma-L-Glu)(n) + a quinone</text>
        <dbReference type="Rhea" id="RHEA:39663"/>
        <dbReference type="Rhea" id="RHEA-COMP:12939"/>
        <dbReference type="Rhea" id="RHEA-COMP:14378"/>
        <dbReference type="ChEBI" id="CHEBI:15378"/>
        <dbReference type="ChEBI" id="CHEBI:24646"/>
        <dbReference type="ChEBI" id="CHEBI:132124"/>
        <dbReference type="ChEBI" id="CHEBI:133980"/>
        <dbReference type="ChEBI" id="CHEBI:139511"/>
    </reaction>
</comment>
<evidence type="ECO:0000256" key="2">
    <source>
        <dbReference type="ARBA" id="ARBA00049106"/>
    </source>
</evidence>
<dbReference type="Gene3D" id="2.30.110.10">
    <property type="entry name" value="Electron Transport, Fmn-binding Protein, Chain A"/>
    <property type="match status" value="1"/>
</dbReference>
<dbReference type="Pfam" id="PF04075">
    <property type="entry name" value="F420H2_quin_red"/>
    <property type="match status" value="1"/>
</dbReference>
<keyword evidence="4" id="KW-1185">Reference proteome</keyword>
<evidence type="ECO:0000313" key="3">
    <source>
        <dbReference type="EMBL" id="QBD75967.1"/>
    </source>
</evidence>
<dbReference type="EMBL" id="CP035758">
    <property type="protein sequence ID" value="QBD75967.1"/>
    <property type="molecule type" value="Genomic_DNA"/>
</dbReference>
<accession>A0A4P6JL66</accession>
<dbReference type="GO" id="GO:0070967">
    <property type="term" value="F:coenzyme F420 binding"/>
    <property type="evidence" value="ECO:0007669"/>
    <property type="project" value="TreeGrafter"/>
</dbReference>
<organism evidence="3 4">
    <name type="scientific">Ktedonosporobacter rubrisoli</name>
    <dbReference type="NCBI Taxonomy" id="2509675"/>
    <lineage>
        <taxon>Bacteria</taxon>
        <taxon>Bacillati</taxon>
        <taxon>Chloroflexota</taxon>
        <taxon>Ktedonobacteria</taxon>
        <taxon>Ktedonobacterales</taxon>
        <taxon>Ktedonosporobacteraceae</taxon>
        <taxon>Ktedonosporobacter</taxon>
    </lineage>
</organism>
<dbReference type="OrthoDB" id="8225825at2"/>